<evidence type="ECO:0000259" key="7">
    <source>
        <dbReference type="Pfam" id="PF02687"/>
    </source>
</evidence>
<dbReference type="Pfam" id="PF12704">
    <property type="entry name" value="MacB_PCD"/>
    <property type="match status" value="1"/>
</dbReference>
<evidence type="ECO:0000256" key="4">
    <source>
        <dbReference type="ARBA" id="ARBA00022989"/>
    </source>
</evidence>
<dbReference type="EMBL" id="FOBB01000001">
    <property type="protein sequence ID" value="SEK93688.1"/>
    <property type="molecule type" value="Genomic_DNA"/>
</dbReference>
<evidence type="ECO:0000259" key="8">
    <source>
        <dbReference type="Pfam" id="PF12704"/>
    </source>
</evidence>
<evidence type="ECO:0000313" key="10">
    <source>
        <dbReference type="Proteomes" id="UP000198984"/>
    </source>
</evidence>
<dbReference type="OrthoDB" id="5933722at2"/>
<evidence type="ECO:0000256" key="3">
    <source>
        <dbReference type="ARBA" id="ARBA00022692"/>
    </source>
</evidence>
<organism evidence="9 10">
    <name type="scientific">Chitinophaga rupis</name>
    <dbReference type="NCBI Taxonomy" id="573321"/>
    <lineage>
        <taxon>Bacteria</taxon>
        <taxon>Pseudomonadati</taxon>
        <taxon>Bacteroidota</taxon>
        <taxon>Chitinophagia</taxon>
        <taxon>Chitinophagales</taxon>
        <taxon>Chitinophagaceae</taxon>
        <taxon>Chitinophaga</taxon>
    </lineage>
</organism>
<sequence>MFRNYLKIAWRNLWKTKLLTAVNILGLSVAFAAAILLVMTAYREFSYDRFHTNKQLYMLYINTYHAQGLEQRANMPMPLTPAMKQEFPEVKAATRMLYTSGMLRYHDKVFETDLEGVDVDFLHMFSFPLIKGNTQAPLASLDNIVLSAKKAQSIFGNEEPVGKQLEARIGDNWKSFVVSAVMKDAPDNSSVEFDALCRFENAGSYESQKDAWSSSTHSVYVQLANHATEAAFERRAKTFVNKYFAERLRDLKRDGATPGENGELIGLHLRKLTDLHLNGIGSESQSKFYPYLLLLVGAFILFIACINFMNLTIAGAFTRSREIGMRKILGAFRLQLITQMWGEAVLVCGLALLIGLAAAYLLLPGYNSLFNSKLTFGLLQQPLLLGIAALIFFLVTLMAGGYPAWVIARINTIKVLKGSMQAGRSGKVRNVLMVTQFVISSLLICCTLIAWQQLNYLRKQPLGFNREQVISLPLPHDVNPEQALKRMRNKLAGEANVLSVSGTDINLGRGRDGSSATSRVSYDYKGHVISSNWLRVDYDYVKTLDLTLVAGRDFSPQYGADSMALVINEKMAQQLGGVKAALGALLPVSDSAHPMQVIGIVKDFNFHSLQEKIEPLSMFISPGSPVQYIFVKVPRGNLPASMALVTKRWNEAYPGNQTDPSFLDENTDRQYRKEKRFSSIFISAAVLAIVISCMGLFAISVLVMTQRTREIGVRKVLGASVTSIVTLLSKDFVKLVLLSVIIASPIAWYLMEQWLQNYAYRIHINIGIFIGAAVIAVLVAVITVSVQSIRAALMNPVKSIRTE</sequence>
<feature type="transmembrane region" description="Helical" evidence="6">
    <location>
        <begin position="21"/>
        <end position="42"/>
    </location>
</feature>
<reference evidence="9 10" key="1">
    <citation type="submission" date="2016-10" db="EMBL/GenBank/DDBJ databases">
        <authorList>
            <person name="de Groot N.N."/>
        </authorList>
    </citation>
    <scope>NUCLEOTIDE SEQUENCE [LARGE SCALE GENOMIC DNA]</scope>
    <source>
        <strain evidence="9 10">DSM 21039</strain>
    </source>
</reference>
<feature type="domain" description="MacB-like periplasmic core" evidence="8">
    <location>
        <begin position="20"/>
        <end position="237"/>
    </location>
</feature>
<dbReference type="STRING" id="573321.SAMN04488505_1011170"/>
<keyword evidence="2" id="KW-1003">Cell membrane</keyword>
<evidence type="ECO:0000256" key="2">
    <source>
        <dbReference type="ARBA" id="ARBA00022475"/>
    </source>
</evidence>
<name>A0A1H7L3Z1_9BACT</name>
<evidence type="ECO:0000256" key="5">
    <source>
        <dbReference type="ARBA" id="ARBA00023136"/>
    </source>
</evidence>
<feature type="transmembrane region" description="Helical" evidence="6">
    <location>
        <begin position="431"/>
        <end position="451"/>
    </location>
</feature>
<keyword evidence="5 6" id="KW-0472">Membrane</keyword>
<evidence type="ECO:0000313" key="9">
    <source>
        <dbReference type="EMBL" id="SEK93688.1"/>
    </source>
</evidence>
<feature type="domain" description="ABC3 transporter permease C-terminal" evidence="7">
    <location>
        <begin position="295"/>
        <end position="411"/>
    </location>
</feature>
<feature type="transmembrane region" description="Helical" evidence="6">
    <location>
        <begin position="340"/>
        <end position="363"/>
    </location>
</feature>
<dbReference type="Proteomes" id="UP000198984">
    <property type="component" value="Unassembled WGS sequence"/>
</dbReference>
<accession>A0A1H7L3Z1</accession>
<dbReference type="RefSeq" id="WP_089907353.1">
    <property type="nucleotide sequence ID" value="NZ_FOBB01000001.1"/>
</dbReference>
<dbReference type="PANTHER" id="PTHR30572:SF18">
    <property type="entry name" value="ABC-TYPE MACROLIDE FAMILY EXPORT SYSTEM PERMEASE COMPONENT 2"/>
    <property type="match status" value="1"/>
</dbReference>
<dbReference type="GO" id="GO:0022857">
    <property type="term" value="F:transmembrane transporter activity"/>
    <property type="evidence" value="ECO:0007669"/>
    <property type="project" value="TreeGrafter"/>
</dbReference>
<dbReference type="InterPro" id="IPR025857">
    <property type="entry name" value="MacB_PCD"/>
</dbReference>
<dbReference type="InterPro" id="IPR050250">
    <property type="entry name" value="Macrolide_Exporter_MacB"/>
</dbReference>
<dbReference type="AlphaFoldDB" id="A0A1H7L3Z1"/>
<feature type="transmembrane region" description="Helical" evidence="6">
    <location>
        <begin position="762"/>
        <end position="786"/>
    </location>
</feature>
<gene>
    <name evidence="9" type="ORF">SAMN04488505_1011170</name>
</gene>
<dbReference type="PANTHER" id="PTHR30572">
    <property type="entry name" value="MEMBRANE COMPONENT OF TRANSPORTER-RELATED"/>
    <property type="match status" value="1"/>
</dbReference>
<evidence type="ECO:0000256" key="6">
    <source>
        <dbReference type="SAM" id="Phobius"/>
    </source>
</evidence>
<feature type="transmembrane region" description="Helical" evidence="6">
    <location>
        <begin position="680"/>
        <end position="705"/>
    </location>
</feature>
<proteinExistence type="predicted"/>
<feature type="transmembrane region" description="Helical" evidence="6">
    <location>
        <begin position="732"/>
        <end position="750"/>
    </location>
</feature>
<dbReference type="GO" id="GO:0005886">
    <property type="term" value="C:plasma membrane"/>
    <property type="evidence" value="ECO:0007669"/>
    <property type="project" value="UniProtKB-SubCell"/>
</dbReference>
<feature type="transmembrane region" description="Helical" evidence="6">
    <location>
        <begin position="288"/>
        <end position="319"/>
    </location>
</feature>
<dbReference type="InterPro" id="IPR003838">
    <property type="entry name" value="ABC3_permease_C"/>
</dbReference>
<comment type="subcellular location">
    <subcellularLocation>
        <location evidence="1">Cell membrane</location>
        <topology evidence="1">Multi-pass membrane protein</topology>
    </subcellularLocation>
</comment>
<keyword evidence="3 6" id="KW-0812">Transmembrane</keyword>
<feature type="domain" description="ABC3 transporter permease C-terminal" evidence="7">
    <location>
        <begin position="683"/>
        <end position="796"/>
    </location>
</feature>
<feature type="transmembrane region" description="Helical" evidence="6">
    <location>
        <begin position="383"/>
        <end position="410"/>
    </location>
</feature>
<evidence type="ECO:0000256" key="1">
    <source>
        <dbReference type="ARBA" id="ARBA00004651"/>
    </source>
</evidence>
<keyword evidence="10" id="KW-1185">Reference proteome</keyword>
<dbReference type="Pfam" id="PF02687">
    <property type="entry name" value="FtsX"/>
    <property type="match status" value="2"/>
</dbReference>
<keyword evidence="4 6" id="KW-1133">Transmembrane helix</keyword>
<protein>
    <submittedName>
        <fullName evidence="9">ABC-type antimicrobial peptide transport system, permease component</fullName>
    </submittedName>
</protein>